<accession>A0A6A6IAD0</accession>
<dbReference type="Proteomes" id="UP000800094">
    <property type="component" value="Unassembled WGS sequence"/>
</dbReference>
<evidence type="ECO:0000313" key="1">
    <source>
        <dbReference type="EMBL" id="KAF2246490.1"/>
    </source>
</evidence>
<protein>
    <submittedName>
        <fullName evidence="1">Uncharacterized protein</fullName>
    </submittedName>
</protein>
<sequence length="209" mass="23182">MNHAANRLCAVRPISSHFAPRDDIHRGPSAHSVAALSKYLRETFFLCVTCDSPAVRGPALLWTDRSAVDASWPVPYPLTPPFHQSPVADSARTCLTMVLHGPRRVEISGRGLCAGSRSKSVRRRAWKLGPNKGSMWPRRSHLAVIGCTTLTDIHMTLCFHPAGWRTVNYDYHESSVLISRLLFLTPQPGPMLAPSLMRFVPGQPKSSHR</sequence>
<dbReference type="RefSeq" id="XP_033681494.1">
    <property type="nucleotide sequence ID" value="XM_033825380.1"/>
</dbReference>
<organism evidence="1 2">
    <name type="scientific">Trematosphaeria pertusa</name>
    <dbReference type="NCBI Taxonomy" id="390896"/>
    <lineage>
        <taxon>Eukaryota</taxon>
        <taxon>Fungi</taxon>
        <taxon>Dikarya</taxon>
        <taxon>Ascomycota</taxon>
        <taxon>Pezizomycotina</taxon>
        <taxon>Dothideomycetes</taxon>
        <taxon>Pleosporomycetidae</taxon>
        <taxon>Pleosporales</taxon>
        <taxon>Massarineae</taxon>
        <taxon>Trematosphaeriaceae</taxon>
        <taxon>Trematosphaeria</taxon>
    </lineage>
</organism>
<proteinExistence type="predicted"/>
<gene>
    <name evidence="1" type="ORF">BU26DRAFT_47144</name>
</gene>
<dbReference type="GeneID" id="54578710"/>
<dbReference type="EMBL" id="ML987198">
    <property type="protein sequence ID" value="KAF2246490.1"/>
    <property type="molecule type" value="Genomic_DNA"/>
</dbReference>
<name>A0A6A6IAD0_9PLEO</name>
<reference evidence="1" key="1">
    <citation type="journal article" date="2020" name="Stud. Mycol.">
        <title>101 Dothideomycetes genomes: a test case for predicting lifestyles and emergence of pathogens.</title>
        <authorList>
            <person name="Haridas S."/>
            <person name="Albert R."/>
            <person name="Binder M."/>
            <person name="Bloem J."/>
            <person name="Labutti K."/>
            <person name="Salamov A."/>
            <person name="Andreopoulos B."/>
            <person name="Baker S."/>
            <person name="Barry K."/>
            <person name="Bills G."/>
            <person name="Bluhm B."/>
            <person name="Cannon C."/>
            <person name="Castanera R."/>
            <person name="Culley D."/>
            <person name="Daum C."/>
            <person name="Ezra D."/>
            <person name="Gonzalez J."/>
            <person name="Henrissat B."/>
            <person name="Kuo A."/>
            <person name="Liang C."/>
            <person name="Lipzen A."/>
            <person name="Lutzoni F."/>
            <person name="Magnuson J."/>
            <person name="Mondo S."/>
            <person name="Nolan M."/>
            <person name="Ohm R."/>
            <person name="Pangilinan J."/>
            <person name="Park H.-J."/>
            <person name="Ramirez L."/>
            <person name="Alfaro M."/>
            <person name="Sun H."/>
            <person name="Tritt A."/>
            <person name="Yoshinaga Y."/>
            <person name="Zwiers L.-H."/>
            <person name="Turgeon B."/>
            <person name="Goodwin S."/>
            <person name="Spatafora J."/>
            <person name="Crous P."/>
            <person name="Grigoriev I."/>
        </authorList>
    </citation>
    <scope>NUCLEOTIDE SEQUENCE</scope>
    <source>
        <strain evidence="1">CBS 122368</strain>
    </source>
</reference>
<evidence type="ECO:0000313" key="2">
    <source>
        <dbReference type="Proteomes" id="UP000800094"/>
    </source>
</evidence>
<dbReference type="AlphaFoldDB" id="A0A6A6IAD0"/>
<keyword evidence="2" id="KW-1185">Reference proteome</keyword>